<organism evidence="2 3">
    <name type="scientific">Niabella pedocola</name>
    <dbReference type="NCBI Taxonomy" id="1752077"/>
    <lineage>
        <taxon>Bacteria</taxon>
        <taxon>Pseudomonadati</taxon>
        <taxon>Bacteroidota</taxon>
        <taxon>Chitinophagia</taxon>
        <taxon>Chitinophagales</taxon>
        <taxon>Chitinophagaceae</taxon>
        <taxon>Niabella</taxon>
    </lineage>
</organism>
<gene>
    <name evidence="2" type="ORF">LQ567_21775</name>
</gene>
<evidence type="ECO:0000259" key="1">
    <source>
        <dbReference type="Pfam" id="PF14905"/>
    </source>
</evidence>
<dbReference type="Proteomes" id="UP001199816">
    <property type="component" value="Unassembled WGS sequence"/>
</dbReference>
<dbReference type="SUPFAM" id="SSF56935">
    <property type="entry name" value="Porins"/>
    <property type="match status" value="1"/>
</dbReference>
<dbReference type="InterPro" id="IPR041700">
    <property type="entry name" value="OMP_b-brl_3"/>
</dbReference>
<dbReference type="EMBL" id="JAJNEC010000007">
    <property type="protein sequence ID" value="MCD2425428.1"/>
    <property type="molecule type" value="Genomic_DNA"/>
</dbReference>
<reference evidence="2 3" key="1">
    <citation type="submission" date="2021-11" db="EMBL/GenBank/DDBJ databases">
        <title>Genomic of Niabella pedocola.</title>
        <authorList>
            <person name="Wu T."/>
        </authorList>
    </citation>
    <scope>NUCLEOTIDE SEQUENCE [LARGE SCALE GENOMIC DNA]</scope>
    <source>
        <strain evidence="2 3">JCM 31011</strain>
    </source>
</reference>
<sequence>MRIYWSILLLLLTAGTGWGQSTVKGILAGNMIDSTSGKALAGATIALTRMGETSIYRSFASDEKGAFEITAVDFGYYSIQFSSIGYTTIQLDSIHIRADRYDFNLGDIKMFLQTGEMQTVIVYSEKPLVENKDGTIIYNVGESALSASSSTAEILKTMPLISADADGKLLLKGREPRILIDGKPTNLTAEQLNDLLEAMPGGMVEKIELMTNPPAEYATDNGGVINIVTKKGKVGLTGRLNFFYGTLGDANLSANISYRDKKWILQATGGVGATRLKGDNRSTRENFYKDSSNFLNTESYFINKSIRPNLRISSDYEFNKQSLWNVTAVFNMNTIDNVNETNYKNINASGALYKLSTRTNTVTGETVNPVLTTNYRWVSKKNAKENLNLFASLAAGCYTNERVFFQQFKTPDGGLTGKDSTQRQTNQNDNTAWSLRANYNKPMSKKILWSSGFTVSDNHFRNRLTTDILQQENFSAVDSLSPHFRYFENIYTLRTGVTVDLPALWRIITTAQLENTRFRFDFLSGGENRSNDYWNFLPGVTIRKEWRGSGYNTSLVYRQHIRRPVLSQLNPSVDYSNPYNISFGNPALVPQLGHDIDWNAGLFRSRYYINLSAGYNYVKDIIQRIRTLVPGDKTQLTYENITDRQEYTSSFFGGYTISRKLRLNLGAGYTYNQYSAYDREVNKYKNGASYYASLNGNFIFTDRITFETNIRYHSLADAQGRARSSLKQLFAVQTRWFKKRLTLGITAIDPFRQQEFTTFTYGKNFTLENNAFTQTRNFRISVSYNLIKSNAVSAAQKQKAIQGAVKQVRSKKK</sequence>
<feature type="domain" description="Outer membrane protein beta-barrel" evidence="1">
    <location>
        <begin position="383"/>
        <end position="784"/>
    </location>
</feature>
<evidence type="ECO:0000313" key="2">
    <source>
        <dbReference type="EMBL" id="MCD2425428.1"/>
    </source>
</evidence>
<dbReference type="SUPFAM" id="SSF49464">
    <property type="entry name" value="Carboxypeptidase regulatory domain-like"/>
    <property type="match status" value="1"/>
</dbReference>
<name>A0ABS8PWI8_9BACT</name>
<protein>
    <submittedName>
        <fullName evidence="2">Outer membrane beta-barrel protein</fullName>
    </submittedName>
</protein>
<dbReference type="Gene3D" id="2.60.40.1120">
    <property type="entry name" value="Carboxypeptidase-like, regulatory domain"/>
    <property type="match status" value="1"/>
</dbReference>
<dbReference type="RefSeq" id="WP_231007915.1">
    <property type="nucleotide sequence ID" value="NZ_JAJNEC010000007.1"/>
</dbReference>
<comment type="caution">
    <text evidence="2">The sequence shown here is derived from an EMBL/GenBank/DDBJ whole genome shotgun (WGS) entry which is preliminary data.</text>
</comment>
<dbReference type="InterPro" id="IPR008969">
    <property type="entry name" value="CarboxyPept-like_regulatory"/>
</dbReference>
<dbReference type="Pfam" id="PF14905">
    <property type="entry name" value="OMP_b-brl_3"/>
    <property type="match status" value="1"/>
</dbReference>
<dbReference type="Pfam" id="PF13620">
    <property type="entry name" value="CarboxypepD_reg"/>
    <property type="match status" value="1"/>
</dbReference>
<keyword evidence="3" id="KW-1185">Reference proteome</keyword>
<accession>A0ABS8PWI8</accession>
<evidence type="ECO:0000313" key="3">
    <source>
        <dbReference type="Proteomes" id="UP001199816"/>
    </source>
</evidence>
<proteinExistence type="predicted"/>